<dbReference type="RefSeq" id="WP_145907745.1">
    <property type="nucleotide sequence ID" value="NZ_BAAAMZ010000007.1"/>
</dbReference>
<organism evidence="1 2">
    <name type="scientific">Kitasatospora viridis</name>
    <dbReference type="NCBI Taxonomy" id="281105"/>
    <lineage>
        <taxon>Bacteria</taxon>
        <taxon>Bacillati</taxon>
        <taxon>Actinomycetota</taxon>
        <taxon>Actinomycetes</taxon>
        <taxon>Kitasatosporales</taxon>
        <taxon>Streptomycetaceae</taxon>
        <taxon>Kitasatospora</taxon>
    </lineage>
</organism>
<gene>
    <name evidence="1" type="ORF">FHX73_115325</name>
</gene>
<evidence type="ECO:0000313" key="2">
    <source>
        <dbReference type="Proteomes" id="UP000317940"/>
    </source>
</evidence>
<dbReference type="GO" id="GO:0006465">
    <property type="term" value="P:signal peptide processing"/>
    <property type="evidence" value="ECO:0007669"/>
    <property type="project" value="InterPro"/>
</dbReference>
<dbReference type="CDD" id="cd06530">
    <property type="entry name" value="S26_SPase_I"/>
    <property type="match status" value="1"/>
</dbReference>
<reference evidence="1 2" key="1">
    <citation type="submission" date="2019-06" db="EMBL/GenBank/DDBJ databases">
        <title>Sequencing the genomes of 1000 actinobacteria strains.</title>
        <authorList>
            <person name="Klenk H.-P."/>
        </authorList>
    </citation>
    <scope>NUCLEOTIDE SEQUENCE [LARGE SCALE GENOMIC DNA]</scope>
    <source>
        <strain evidence="1 2">DSM 44826</strain>
    </source>
</reference>
<evidence type="ECO:0000313" key="1">
    <source>
        <dbReference type="EMBL" id="TWG01432.1"/>
    </source>
</evidence>
<dbReference type="GO" id="GO:0004252">
    <property type="term" value="F:serine-type endopeptidase activity"/>
    <property type="evidence" value="ECO:0007669"/>
    <property type="project" value="InterPro"/>
</dbReference>
<comment type="caution">
    <text evidence="1">The sequence shown here is derived from an EMBL/GenBank/DDBJ whole genome shotgun (WGS) entry which is preliminary data.</text>
</comment>
<sequence length="262" mass="27500">MTADPAAVALLRTALAVRGRARVTVSGDSMLPALATGGRVTLVAAPFDEVEVGDVIAFEQAGRVLVHRAVDRAEREIRTAGDNHWFVDPVVTPASFLGKVPLPAGPGARTWRVPGPRAADRPDGQPIRVQPWIFSAVPRPGFPCPCHEVRVIPVAGVGSDPGALRLLRDELAGFDLVVACNPLAVRDFSSLTEIEWPRFATVALLIGGMIGEGAAGTHDFIPSALTDVQVRPSGFGEAVAADGVVPLFLSFLSGVVDPCLKP</sequence>
<keyword evidence="2" id="KW-1185">Reference proteome</keyword>
<dbReference type="EMBL" id="VIWT01000001">
    <property type="protein sequence ID" value="TWG01432.1"/>
    <property type="molecule type" value="Genomic_DNA"/>
</dbReference>
<dbReference type="AlphaFoldDB" id="A0A561UPZ3"/>
<dbReference type="InterPro" id="IPR036286">
    <property type="entry name" value="LexA/Signal_pep-like_sf"/>
</dbReference>
<proteinExistence type="predicted"/>
<dbReference type="SUPFAM" id="SSF51306">
    <property type="entry name" value="LexA/Signal peptidase"/>
    <property type="match status" value="1"/>
</dbReference>
<name>A0A561UPZ3_9ACTN</name>
<accession>A0A561UPZ3</accession>
<protein>
    <submittedName>
        <fullName evidence="1">Peptidase S24-like protein</fullName>
    </submittedName>
</protein>
<dbReference type="Proteomes" id="UP000317940">
    <property type="component" value="Unassembled WGS sequence"/>
</dbReference>
<dbReference type="InterPro" id="IPR019533">
    <property type="entry name" value="Peptidase_S26"/>
</dbReference>
<dbReference type="OrthoDB" id="4332010at2"/>